<gene>
    <name evidence="11" type="ORF">HMPREF0663_11805</name>
</gene>
<comment type="caution">
    <text evidence="11">The sequence shown here is derived from an EMBL/GenBank/DDBJ whole genome shotgun (WGS) entry which is preliminary data.</text>
</comment>
<evidence type="ECO:0000256" key="5">
    <source>
        <dbReference type="ARBA" id="ARBA00023136"/>
    </source>
</evidence>
<dbReference type="InterPro" id="IPR000917">
    <property type="entry name" value="Sulfatase_N"/>
</dbReference>
<dbReference type="HOGENOM" id="CLU_014653_3_1_10"/>
<feature type="transmembrane region" description="Helical" evidence="9">
    <location>
        <begin position="73"/>
        <end position="92"/>
    </location>
</feature>
<keyword evidence="5 9" id="KW-0472">Membrane</keyword>
<feature type="binding site" evidence="7">
    <location>
        <position position="450"/>
    </location>
    <ligand>
        <name>substrate</name>
    </ligand>
</feature>
<evidence type="ECO:0000256" key="3">
    <source>
        <dbReference type="ARBA" id="ARBA00022692"/>
    </source>
</evidence>
<evidence type="ECO:0000313" key="12">
    <source>
        <dbReference type="Proteomes" id="UP000005580"/>
    </source>
</evidence>
<feature type="transmembrane region" description="Helical" evidence="9">
    <location>
        <begin position="188"/>
        <end position="205"/>
    </location>
</feature>
<comment type="subcellular location">
    <subcellularLocation>
        <location evidence="1">Cell membrane</location>
        <topology evidence="1">Multi-pass membrane protein</topology>
    </subcellularLocation>
</comment>
<dbReference type="InterPro" id="IPR012160">
    <property type="entry name" value="LtaS-like"/>
</dbReference>
<dbReference type="GO" id="GO:0046872">
    <property type="term" value="F:metal ion binding"/>
    <property type="evidence" value="ECO:0007669"/>
    <property type="project" value="UniProtKB-KW"/>
</dbReference>
<feature type="binding site" evidence="8">
    <location>
        <position position="333"/>
    </location>
    <ligand>
        <name>Mn(2+)</name>
        <dbReference type="ChEBI" id="CHEBI:29035"/>
    </ligand>
</feature>
<keyword evidence="4 9" id="KW-1133">Transmembrane helix</keyword>
<dbReference type="CDD" id="cd16015">
    <property type="entry name" value="LTA_synthase"/>
    <property type="match status" value="1"/>
</dbReference>
<keyword evidence="7" id="KW-0464">Manganese</keyword>
<evidence type="ECO:0000256" key="9">
    <source>
        <dbReference type="SAM" id="Phobius"/>
    </source>
</evidence>
<feature type="domain" description="Sulfatase N-terminal" evidence="10">
    <location>
        <begin position="285"/>
        <end position="551"/>
    </location>
</feature>
<dbReference type="AlphaFoldDB" id="E7RRK4"/>
<evidence type="ECO:0000256" key="6">
    <source>
        <dbReference type="PIRSR" id="PIRSR005091-1"/>
    </source>
</evidence>
<evidence type="ECO:0000256" key="7">
    <source>
        <dbReference type="PIRSR" id="PIRSR005091-2"/>
    </source>
</evidence>
<dbReference type="GO" id="GO:0016787">
    <property type="term" value="F:hydrolase activity"/>
    <property type="evidence" value="ECO:0007669"/>
    <property type="project" value="UniProtKB-KW"/>
</dbReference>
<feature type="active site" evidence="6">
    <location>
        <position position="333"/>
    </location>
</feature>
<evidence type="ECO:0000259" key="10">
    <source>
        <dbReference type="Pfam" id="PF00884"/>
    </source>
</evidence>
<protein>
    <submittedName>
        <fullName evidence="11">Arylsulfatase</fullName>
        <ecNumber evidence="11">3.1.6.-</ecNumber>
    </submittedName>
</protein>
<keyword evidence="7" id="KW-0479">Metal-binding</keyword>
<dbReference type="InterPro" id="IPR050448">
    <property type="entry name" value="OpgB/LTA_synthase_biosynth"/>
</dbReference>
<dbReference type="Gene3D" id="3.30.1120.80">
    <property type="match status" value="1"/>
</dbReference>
<feature type="transmembrane region" description="Helical" evidence="9">
    <location>
        <begin position="12"/>
        <end position="37"/>
    </location>
</feature>
<reference evidence="11" key="1">
    <citation type="submission" date="2011-01" db="EMBL/GenBank/DDBJ databases">
        <authorList>
            <person name="Muzny D."/>
            <person name="Qin X."/>
            <person name="Buhay C."/>
            <person name="Dugan-Rocha S."/>
            <person name="Ding Y."/>
            <person name="Chen G."/>
            <person name="Hawes A."/>
            <person name="Holder M."/>
            <person name="Jhangiani S."/>
            <person name="Johnson A."/>
            <person name="Khan Z."/>
            <person name="Li Z."/>
            <person name="Liu W."/>
            <person name="Liu X."/>
            <person name="Perez L."/>
            <person name="Shen H."/>
            <person name="Wang Q."/>
            <person name="Watt J."/>
            <person name="Xi L."/>
            <person name="Xin Y."/>
            <person name="Zhou J."/>
            <person name="Deng J."/>
            <person name="Jiang H."/>
            <person name="Liu Y."/>
            <person name="Qu J."/>
            <person name="Song X.-Z."/>
            <person name="Zhang L."/>
            <person name="Villasana D."/>
            <person name="Johnson A."/>
            <person name="Liu J."/>
            <person name="Liyanage D."/>
            <person name="Lorensuhewa L."/>
            <person name="Robinson T."/>
            <person name="Song A."/>
            <person name="Song B.-B."/>
            <person name="Dinh H."/>
            <person name="Thornton R."/>
            <person name="Coyle M."/>
            <person name="Francisco L."/>
            <person name="Jackson L."/>
            <person name="Javaid M."/>
            <person name="Korchina V."/>
            <person name="Kovar C."/>
            <person name="Mata R."/>
            <person name="Mathew T."/>
            <person name="Ngo R."/>
            <person name="Nguyen L."/>
            <person name="Nguyen N."/>
            <person name="Okwuonu G."/>
            <person name="Ongeri F."/>
            <person name="Pham C."/>
            <person name="Simmons D."/>
            <person name="Wilczek-Boney K."/>
            <person name="Hale W."/>
            <person name="Jakkamsetti A."/>
            <person name="Pham P."/>
            <person name="Ruth R."/>
            <person name="San Lucas F."/>
            <person name="Warren J."/>
            <person name="Zhang J."/>
            <person name="Zhao Z."/>
            <person name="Zhou C."/>
            <person name="Zhu D."/>
            <person name="Lee S."/>
            <person name="Bess C."/>
            <person name="Blankenburg K."/>
            <person name="Forbes L."/>
            <person name="Fu Q."/>
            <person name="Gubbala S."/>
            <person name="Hirani K."/>
            <person name="Jayaseelan J.C."/>
            <person name="Lara F."/>
            <person name="Munidasa M."/>
            <person name="Palculict T."/>
            <person name="Patil S."/>
            <person name="Pu L.-L."/>
            <person name="Saada N."/>
            <person name="Tang L."/>
            <person name="Weissenberger G."/>
            <person name="Zhu Y."/>
            <person name="Hemphill L."/>
            <person name="Shang Y."/>
            <person name="Youmans B."/>
            <person name="Ayvaz T."/>
            <person name="Ross M."/>
            <person name="Santibanez J."/>
            <person name="Aqrawi P."/>
            <person name="Gross S."/>
            <person name="Joshi V."/>
            <person name="Fowler G."/>
            <person name="Nazareth L."/>
            <person name="Reid J."/>
            <person name="Worley K."/>
            <person name="Petrosino J."/>
            <person name="Highlander S."/>
            <person name="Gibbs R."/>
        </authorList>
    </citation>
    <scope>NUCLEOTIDE SEQUENCE [LARGE SCALE GENOMIC DNA]</scope>
    <source>
        <strain evidence="11">ATCC 33269</strain>
    </source>
</reference>
<dbReference type="PANTHER" id="PTHR47371">
    <property type="entry name" value="LIPOTEICHOIC ACID SYNTHASE"/>
    <property type="match status" value="1"/>
</dbReference>
<keyword evidence="2" id="KW-1003">Cell membrane</keyword>
<dbReference type="GO" id="GO:0005886">
    <property type="term" value="C:plasma membrane"/>
    <property type="evidence" value="ECO:0007669"/>
    <property type="project" value="UniProtKB-SubCell"/>
</dbReference>
<keyword evidence="11" id="KW-0378">Hydrolase</keyword>
<dbReference type="eggNOG" id="COG1368">
    <property type="taxonomic scope" value="Bacteria"/>
</dbReference>
<dbReference type="EMBL" id="AEPE02000005">
    <property type="protein sequence ID" value="EFZ36892.1"/>
    <property type="molecule type" value="Genomic_DNA"/>
</dbReference>
<feature type="binding site" evidence="8">
    <location>
        <position position="498"/>
    </location>
    <ligand>
        <name>Mn(2+)</name>
        <dbReference type="ChEBI" id="CHEBI:29035"/>
    </ligand>
</feature>
<keyword evidence="3 9" id="KW-0812">Transmembrane</keyword>
<evidence type="ECO:0000256" key="1">
    <source>
        <dbReference type="ARBA" id="ARBA00004651"/>
    </source>
</evidence>
<organism evidence="11 12">
    <name type="scientific">Hoylesella oralis ATCC 33269</name>
    <dbReference type="NCBI Taxonomy" id="873533"/>
    <lineage>
        <taxon>Bacteria</taxon>
        <taxon>Pseudomonadati</taxon>
        <taxon>Bacteroidota</taxon>
        <taxon>Bacteroidia</taxon>
        <taxon>Bacteroidales</taxon>
        <taxon>Prevotellaceae</taxon>
        <taxon>Hoylesella</taxon>
    </lineage>
</organism>
<dbReference type="PANTHER" id="PTHR47371:SF3">
    <property type="entry name" value="PHOSPHOGLYCEROL TRANSFERASE I"/>
    <property type="match status" value="1"/>
</dbReference>
<feature type="transmembrane region" description="Helical" evidence="9">
    <location>
        <begin position="147"/>
        <end position="176"/>
    </location>
</feature>
<feature type="binding site" evidence="8">
    <location>
        <position position="293"/>
    </location>
    <ligand>
        <name>Mn(2+)</name>
        <dbReference type="ChEBI" id="CHEBI:29035"/>
    </ligand>
</feature>
<dbReference type="PIRSF" id="PIRSF005091">
    <property type="entry name" value="Mmb_sulf_HI1246"/>
    <property type="match status" value="1"/>
</dbReference>
<accession>E7RRK4</accession>
<evidence type="ECO:0000256" key="8">
    <source>
        <dbReference type="PIRSR" id="PIRSR005091-3"/>
    </source>
</evidence>
<evidence type="ECO:0000256" key="2">
    <source>
        <dbReference type="ARBA" id="ARBA00022475"/>
    </source>
</evidence>
<dbReference type="Proteomes" id="UP000005580">
    <property type="component" value="Unassembled WGS sequence"/>
</dbReference>
<dbReference type="STRING" id="28134.SAMN05444288_1442"/>
<sequence length="626" mass="70998">MLLHTGKKNANYFYRLILSMIIYIKKFFAVYFSWVLVFMMQKPLFMLCHFGLYKSCNAIDWFGVILHGLPLDFALAAYLTALPALILIATVWTSSHALHIIVRIYFGIAATIVATAFVVNIALYGFWGIPLDTTPLFYFLSSPTNALASVSLWFVLGGAVAIIVCTFLIYRILLMAWKIGGKGTPKRVLCTALITILTASLFIPIRGGFTTSTTNTGKVYYSEHMPLNHAAVNPLFSFMEAFAHEEDFTAQYRFMDDKRATELFNEMIEHKPDTLNDSLFTTRRPNIVFVVLESFSVKLMQTRENGVKVTHCIDSLAHEGIYFDNFYANSFRTDRGLVAILSGYPAQPTMSIMKYPHKTEHIPSICSILKQKGYRSKYYYGGDADFCNMRSYLVSSGFGSIVSETDFPISTRRSKWGAPDHVVFDRVLNDFKRCKSKVPTFTVVQTLSSHEPFDVPCDRFRTQSLNAFAYTDSCLGRFVDTFRTLPQWKNTLIVIVPDHLGAYPEKLSYYQLSRYHIPLIFTGGAIRRTRTVHTIGSQQDIAATLLGQLGIDHRKMIFSKNMLNPHAPHFAFFAVPDAFGMVTEDNQLIYDNSSSKVKLNTGKCPGQNLERSKAYLQKLYDDIDKR</sequence>
<dbReference type="Gene3D" id="3.40.720.10">
    <property type="entry name" value="Alkaline Phosphatase, subunit A"/>
    <property type="match status" value="1"/>
</dbReference>
<dbReference type="InterPro" id="IPR017850">
    <property type="entry name" value="Alkaline_phosphatase_core_sf"/>
</dbReference>
<evidence type="ECO:0000256" key="4">
    <source>
        <dbReference type="ARBA" id="ARBA00022989"/>
    </source>
</evidence>
<name>E7RRK4_9BACT</name>
<dbReference type="EC" id="3.1.6.-" evidence="11"/>
<keyword evidence="12" id="KW-1185">Reference proteome</keyword>
<dbReference type="SUPFAM" id="SSF53649">
    <property type="entry name" value="Alkaline phosphatase-like"/>
    <property type="match status" value="1"/>
</dbReference>
<feature type="transmembrane region" description="Helical" evidence="9">
    <location>
        <begin position="104"/>
        <end position="127"/>
    </location>
</feature>
<proteinExistence type="predicted"/>
<feature type="binding site" evidence="8">
    <location>
        <position position="499"/>
    </location>
    <ligand>
        <name>Mn(2+)</name>
        <dbReference type="ChEBI" id="CHEBI:29035"/>
    </ligand>
</feature>
<dbReference type="Pfam" id="PF00884">
    <property type="entry name" value="Sulfatase"/>
    <property type="match status" value="1"/>
</dbReference>
<evidence type="ECO:0000313" key="11">
    <source>
        <dbReference type="EMBL" id="EFZ36892.1"/>
    </source>
</evidence>